<dbReference type="EMBL" id="CABPRZ010000008">
    <property type="protein sequence ID" value="VVE06384.1"/>
    <property type="molecule type" value="Genomic_DNA"/>
</dbReference>
<evidence type="ECO:0000313" key="7">
    <source>
        <dbReference type="Proteomes" id="UP000414233"/>
    </source>
</evidence>
<feature type="transmembrane region" description="Helical" evidence="4">
    <location>
        <begin position="6"/>
        <end position="28"/>
    </location>
</feature>
<dbReference type="SUPFAM" id="SSF103473">
    <property type="entry name" value="MFS general substrate transporter"/>
    <property type="match status" value="1"/>
</dbReference>
<gene>
    <name evidence="6" type="ORF">PTE30175_02332</name>
</gene>
<dbReference type="PANTHER" id="PTHR23518">
    <property type="entry name" value="C-METHYLTRANSFERASE"/>
    <property type="match status" value="1"/>
</dbReference>
<dbReference type="AlphaFoldDB" id="A0A5E4V422"/>
<evidence type="ECO:0000259" key="5">
    <source>
        <dbReference type="PROSITE" id="PS50850"/>
    </source>
</evidence>
<dbReference type="Proteomes" id="UP000414233">
    <property type="component" value="Unassembled WGS sequence"/>
</dbReference>
<keyword evidence="7" id="KW-1185">Reference proteome</keyword>
<keyword evidence="2 4" id="KW-1133">Transmembrane helix</keyword>
<feature type="transmembrane region" description="Helical" evidence="4">
    <location>
        <begin position="64"/>
        <end position="87"/>
    </location>
</feature>
<name>A0A5E4V422_9BURK</name>
<evidence type="ECO:0000256" key="2">
    <source>
        <dbReference type="ARBA" id="ARBA00022989"/>
    </source>
</evidence>
<dbReference type="InterPro" id="IPR011701">
    <property type="entry name" value="MFS"/>
</dbReference>
<evidence type="ECO:0000256" key="4">
    <source>
        <dbReference type="SAM" id="Phobius"/>
    </source>
</evidence>
<proteinExistence type="predicted"/>
<sequence length="155" mass="16216">MGSGIPIAWVPLVMVAMNLVYAVSAYPFGWLADKTSHMKLLVAGRATLIASDIVLAHGTHWGAVLAGVVLWGLHMGMTQGLLATMVAHAAPARLRGTAFGFFNLLSGIVTLASSVTAGIFWDRMGPAATFYAGAGFCCVTIVLLLLGQTRNRAAD</sequence>
<evidence type="ECO:0000313" key="6">
    <source>
        <dbReference type="EMBL" id="VVE06384.1"/>
    </source>
</evidence>
<feature type="domain" description="Major facilitator superfamily (MFS) profile" evidence="5">
    <location>
        <begin position="1"/>
        <end position="155"/>
    </location>
</feature>
<evidence type="ECO:0000256" key="3">
    <source>
        <dbReference type="ARBA" id="ARBA00023136"/>
    </source>
</evidence>
<keyword evidence="1 4" id="KW-0812">Transmembrane</keyword>
<reference evidence="6 7" key="1">
    <citation type="submission" date="2019-08" db="EMBL/GenBank/DDBJ databases">
        <authorList>
            <person name="Peeters C."/>
        </authorList>
    </citation>
    <scope>NUCLEOTIDE SEQUENCE [LARGE SCALE GENOMIC DNA]</scope>
    <source>
        <strain evidence="6 7">LMG 30175</strain>
    </source>
</reference>
<dbReference type="InterPro" id="IPR036259">
    <property type="entry name" value="MFS_trans_sf"/>
</dbReference>
<dbReference type="GO" id="GO:0022857">
    <property type="term" value="F:transmembrane transporter activity"/>
    <property type="evidence" value="ECO:0007669"/>
    <property type="project" value="InterPro"/>
</dbReference>
<keyword evidence="3 4" id="KW-0472">Membrane</keyword>
<dbReference type="InterPro" id="IPR020846">
    <property type="entry name" value="MFS_dom"/>
</dbReference>
<feature type="transmembrane region" description="Helical" evidence="4">
    <location>
        <begin position="127"/>
        <end position="146"/>
    </location>
</feature>
<organism evidence="6 7">
    <name type="scientific">Pandoraea terrae</name>
    <dbReference type="NCBI Taxonomy" id="1537710"/>
    <lineage>
        <taxon>Bacteria</taxon>
        <taxon>Pseudomonadati</taxon>
        <taxon>Pseudomonadota</taxon>
        <taxon>Betaproteobacteria</taxon>
        <taxon>Burkholderiales</taxon>
        <taxon>Burkholderiaceae</taxon>
        <taxon>Pandoraea</taxon>
    </lineage>
</organism>
<dbReference type="PANTHER" id="PTHR23518:SF2">
    <property type="entry name" value="MAJOR FACILITATOR SUPERFAMILY TRANSPORTER"/>
    <property type="match status" value="1"/>
</dbReference>
<dbReference type="Pfam" id="PF07690">
    <property type="entry name" value="MFS_1"/>
    <property type="match status" value="1"/>
</dbReference>
<protein>
    <submittedName>
        <fullName evidence="6">Permeases of the major facilitator superfamily protein</fullName>
    </submittedName>
</protein>
<accession>A0A5E4V422</accession>
<evidence type="ECO:0000256" key="1">
    <source>
        <dbReference type="ARBA" id="ARBA00022692"/>
    </source>
</evidence>
<dbReference type="Gene3D" id="1.20.1250.20">
    <property type="entry name" value="MFS general substrate transporter like domains"/>
    <property type="match status" value="1"/>
</dbReference>
<feature type="transmembrane region" description="Helical" evidence="4">
    <location>
        <begin position="99"/>
        <end position="121"/>
    </location>
</feature>
<dbReference type="PROSITE" id="PS50850">
    <property type="entry name" value="MFS"/>
    <property type="match status" value="1"/>
</dbReference>